<feature type="transmembrane region" description="Helical" evidence="5">
    <location>
        <begin position="83"/>
        <end position="100"/>
    </location>
</feature>
<evidence type="ECO:0000259" key="6">
    <source>
        <dbReference type="PROSITE" id="PS50850"/>
    </source>
</evidence>
<dbReference type="Pfam" id="PF07690">
    <property type="entry name" value="MFS_1"/>
    <property type="match status" value="1"/>
</dbReference>
<dbReference type="InterPro" id="IPR036259">
    <property type="entry name" value="MFS_trans_sf"/>
</dbReference>
<evidence type="ECO:0000313" key="7">
    <source>
        <dbReference type="EMBL" id="GAA2807995.1"/>
    </source>
</evidence>
<comment type="subcellular location">
    <subcellularLocation>
        <location evidence="1">Cell membrane</location>
        <topology evidence="1">Multi-pass membrane protein</topology>
    </subcellularLocation>
</comment>
<gene>
    <name evidence="7" type="ORF">GCM10010470_49120</name>
</gene>
<accession>A0ABN3VLA2</accession>
<dbReference type="CDD" id="cd17393">
    <property type="entry name" value="MFS_MosC_like"/>
    <property type="match status" value="1"/>
</dbReference>
<dbReference type="Proteomes" id="UP001500979">
    <property type="component" value="Unassembled WGS sequence"/>
</dbReference>
<feature type="transmembrane region" description="Helical" evidence="5">
    <location>
        <begin position="278"/>
        <end position="297"/>
    </location>
</feature>
<evidence type="ECO:0000256" key="4">
    <source>
        <dbReference type="ARBA" id="ARBA00023136"/>
    </source>
</evidence>
<dbReference type="PANTHER" id="PTHR23514:SF13">
    <property type="entry name" value="INNER MEMBRANE PROTEIN YBJJ"/>
    <property type="match status" value="1"/>
</dbReference>
<feature type="transmembrane region" description="Helical" evidence="5">
    <location>
        <begin position="364"/>
        <end position="385"/>
    </location>
</feature>
<evidence type="ECO:0000256" key="2">
    <source>
        <dbReference type="ARBA" id="ARBA00022692"/>
    </source>
</evidence>
<dbReference type="RefSeq" id="WP_344683474.1">
    <property type="nucleotide sequence ID" value="NZ_BAAAUX010000019.1"/>
</dbReference>
<keyword evidence="8" id="KW-1185">Reference proteome</keyword>
<feature type="transmembrane region" description="Helical" evidence="5">
    <location>
        <begin position="106"/>
        <end position="125"/>
    </location>
</feature>
<dbReference type="Gene3D" id="1.20.1250.20">
    <property type="entry name" value="MFS general substrate transporter like domains"/>
    <property type="match status" value="2"/>
</dbReference>
<organism evidence="7 8">
    <name type="scientific">Saccharopolyspora taberi</name>
    <dbReference type="NCBI Taxonomy" id="60895"/>
    <lineage>
        <taxon>Bacteria</taxon>
        <taxon>Bacillati</taxon>
        <taxon>Actinomycetota</taxon>
        <taxon>Actinomycetes</taxon>
        <taxon>Pseudonocardiales</taxon>
        <taxon>Pseudonocardiaceae</taxon>
        <taxon>Saccharopolyspora</taxon>
    </lineage>
</organism>
<comment type="caution">
    <text evidence="7">The sequence shown here is derived from an EMBL/GenBank/DDBJ whole genome shotgun (WGS) entry which is preliminary data.</text>
</comment>
<evidence type="ECO:0000313" key="8">
    <source>
        <dbReference type="Proteomes" id="UP001500979"/>
    </source>
</evidence>
<proteinExistence type="predicted"/>
<sequence>MSDTAIETRPAGVERRARWAVTAYFVFTGATLATWTARIPAIKHDLRLDDAGITLALFALAAGTVLSMQFAGRLADRLGSARLMVPAGVLLGVTMMPLGAAGNLPLLVAGLVLLGAWHGTVDVTMNAHAVQVERGYGRPIMGAFHGMFSVGGLLGAGLGALAAHLGITPAVNFLLIGAGVAVVSLVAGRALLPAEDHRAAESVPAGRGIPMAILFLGMLGFFCSVGEGSVADWSPLYLHDTLHTSMAVAPIGYAVFSVAMAVFRFLGDRLSVRFGPVALVRGCGLIAGAGLGTALLLHHPVAAIIGFGLFGVGLSCIVPQVFSAAGNRDPRRSGRDLAQVSTLSYGGLLAGPVFIGLVSHGFGLTVGLAIPAVLALLVALSAPAVRPPSRQTSA</sequence>
<keyword evidence="4 5" id="KW-0472">Membrane</keyword>
<feature type="transmembrane region" description="Helical" evidence="5">
    <location>
        <begin position="303"/>
        <end position="325"/>
    </location>
</feature>
<dbReference type="PROSITE" id="PS50850">
    <property type="entry name" value="MFS"/>
    <property type="match status" value="1"/>
</dbReference>
<keyword evidence="3 5" id="KW-1133">Transmembrane helix</keyword>
<dbReference type="PANTHER" id="PTHR23514">
    <property type="entry name" value="BYPASS OF STOP CODON PROTEIN 6"/>
    <property type="match status" value="1"/>
</dbReference>
<feature type="transmembrane region" description="Helical" evidence="5">
    <location>
        <begin position="204"/>
        <end position="222"/>
    </location>
</feature>
<evidence type="ECO:0000256" key="1">
    <source>
        <dbReference type="ARBA" id="ARBA00004651"/>
    </source>
</evidence>
<feature type="domain" description="Major facilitator superfamily (MFS) profile" evidence="6">
    <location>
        <begin position="1"/>
        <end position="390"/>
    </location>
</feature>
<dbReference type="InterPro" id="IPR051788">
    <property type="entry name" value="MFS_Transporter"/>
</dbReference>
<feature type="transmembrane region" description="Helical" evidence="5">
    <location>
        <begin position="173"/>
        <end position="192"/>
    </location>
</feature>
<feature type="transmembrane region" description="Helical" evidence="5">
    <location>
        <begin position="21"/>
        <end position="39"/>
    </location>
</feature>
<dbReference type="EMBL" id="BAAAUX010000019">
    <property type="protein sequence ID" value="GAA2807995.1"/>
    <property type="molecule type" value="Genomic_DNA"/>
</dbReference>
<evidence type="ECO:0000256" key="5">
    <source>
        <dbReference type="SAM" id="Phobius"/>
    </source>
</evidence>
<dbReference type="InterPro" id="IPR020846">
    <property type="entry name" value="MFS_dom"/>
</dbReference>
<keyword evidence="2 5" id="KW-0812">Transmembrane</keyword>
<feature type="transmembrane region" description="Helical" evidence="5">
    <location>
        <begin position="337"/>
        <end position="358"/>
    </location>
</feature>
<dbReference type="SUPFAM" id="SSF103473">
    <property type="entry name" value="MFS general substrate transporter"/>
    <property type="match status" value="1"/>
</dbReference>
<name>A0ABN3VLA2_9PSEU</name>
<feature type="transmembrane region" description="Helical" evidence="5">
    <location>
        <begin position="242"/>
        <end position="266"/>
    </location>
</feature>
<feature type="transmembrane region" description="Helical" evidence="5">
    <location>
        <begin position="146"/>
        <end position="167"/>
    </location>
</feature>
<dbReference type="InterPro" id="IPR011701">
    <property type="entry name" value="MFS"/>
</dbReference>
<protein>
    <submittedName>
        <fullName evidence="7">MFS transporter</fullName>
    </submittedName>
</protein>
<evidence type="ECO:0000256" key="3">
    <source>
        <dbReference type="ARBA" id="ARBA00022989"/>
    </source>
</evidence>
<reference evidence="7 8" key="1">
    <citation type="journal article" date="2019" name="Int. J. Syst. Evol. Microbiol.">
        <title>The Global Catalogue of Microorganisms (GCM) 10K type strain sequencing project: providing services to taxonomists for standard genome sequencing and annotation.</title>
        <authorList>
            <consortium name="The Broad Institute Genomics Platform"/>
            <consortium name="The Broad Institute Genome Sequencing Center for Infectious Disease"/>
            <person name="Wu L."/>
            <person name="Ma J."/>
        </authorList>
    </citation>
    <scope>NUCLEOTIDE SEQUENCE [LARGE SCALE GENOMIC DNA]</scope>
    <source>
        <strain evidence="7 8">JCM 9383</strain>
    </source>
</reference>
<feature type="transmembrane region" description="Helical" evidence="5">
    <location>
        <begin position="51"/>
        <end position="71"/>
    </location>
</feature>